<dbReference type="PANTHER" id="PTHR47961">
    <property type="entry name" value="DNA POLYMERASE THETA, PUTATIVE (AFU_ORTHOLOGUE AFUA_1G05260)-RELATED"/>
    <property type="match status" value="1"/>
</dbReference>
<dbReference type="GO" id="GO:0140097">
    <property type="term" value="F:catalytic activity, acting on DNA"/>
    <property type="evidence" value="ECO:0007669"/>
    <property type="project" value="UniProtKB-ARBA"/>
</dbReference>
<dbReference type="SMART" id="SM00490">
    <property type="entry name" value="HELICc"/>
    <property type="match status" value="1"/>
</dbReference>
<dbReference type="PROSITE" id="PS51194">
    <property type="entry name" value="HELICASE_CTER"/>
    <property type="match status" value="1"/>
</dbReference>
<dbReference type="InterPro" id="IPR001650">
    <property type="entry name" value="Helicase_C-like"/>
</dbReference>
<dbReference type="Proteomes" id="UP000278475">
    <property type="component" value="Unassembled WGS sequence"/>
</dbReference>
<organism evidence="7 8">
    <name type="scientific">Thermoproteota archaeon</name>
    <dbReference type="NCBI Taxonomy" id="2056631"/>
    <lineage>
        <taxon>Archaea</taxon>
        <taxon>Thermoproteota</taxon>
    </lineage>
</organism>
<proteinExistence type="predicted"/>
<reference evidence="7 8" key="1">
    <citation type="submission" date="2018-06" db="EMBL/GenBank/DDBJ databases">
        <title>Extensive metabolic versatility and redundancy in microbially diverse, dynamic hydrothermal sediments.</title>
        <authorList>
            <person name="Dombrowski N."/>
            <person name="Teske A."/>
            <person name="Baker B.J."/>
        </authorList>
    </citation>
    <scope>NUCLEOTIDE SEQUENCE [LARGE SCALE GENOMIC DNA]</scope>
    <source>
        <strain evidence="7">B66_G16</strain>
    </source>
</reference>
<evidence type="ECO:0000259" key="6">
    <source>
        <dbReference type="PROSITE" id="PS51194"/>
    </source>
</evidence>
<name>A0A497EKV7_9CREN</name>
<keyword evidence="2" id="KW-0378">Hydrolase</keyword>
<feature type="domain" description="Helicase C-terminal" evidence="6">
    <location>
        <begin position="274"/>
        <end position="393"/>
    </location>
</feature>
<accession>A0A497EKV7</accession>
<dbReference type="Pfam" id="PF00270">
    <property type="entry name" value="DEAD"/>
    <property type="match status" value="1"/>
</dbReference>
<keyword evidence="1" id="KW-0547">Nucleotide-binding</keyword>
<feature type="domain" description="Helicase ATP-binding" evidence="5">
    <location>
        <begin position="33"/>
        <end position="200"/>
    </location>
</feature>
<dbReference type="InterPro" id="IPR027417">
    <property type="entry name" value="P-loop_NTPase"/>
</dbReference>
<dbReference type="SUPFAM" id="SSF52540">
    <property type="entry name" value="P-loop containing nucleoside triphosphate hydrolases"/>
    <property type="match status" value="1"/>
</dbReference>
<evidence type="ECO:0000256" key="2">
    <source>
        <dbReference type="ARBA" id="ARBA00022801"/>
    </source>
</evidence>
<comment type="caution">
    <text evidence="7">The sequence shown here is derived from an EMBL/GenBank/DDBJ whole genome shotgun (WGS) entry which is preliminary data.</text>
</comment>
<dbReference type="Gene3D" id="3.40.50.300">
    <property type="entry name" value="P-loop containing nucleotide triphosphate hydrolases"/>
    <property type="match status" value="2"/>
</dbReference>
<dbReference type="CDD" id="cd18795">
    <property type="entry name" value="SF2_C_Ski2"/>
    <property type="match status" value="1"/>
</dbReference>
<feature type="non-terminal residue" evidence="7">
    <location>
        <position position="393"/>
    </location>
</feature>
<evidence type="ECO:0000256" key="3">
    <source>
        <dbReference type="ARBA" id="ARBA00022806"/>
    </source>
</evidence>
<evidence type="ECO:0000256" key="4">
    <source>
        <dbReference type="ARBA" id="ARBA00022840"/>
    </source>
</evidence>
<dbReference type="EMBL" id="QMQV01000132">
    <property type="protein sequence ID" value="RLE47366.1"/>
    <property type="molecule type" value="Genomic_DNA"/>
</dbReference>
<dbReference type="Pfam" id="PF00271">
    <property type="entry name" value="Helicase_C"/>
    <property type="match status" value="1"/>
</dbReference>
<dbReference type="SMART" id="SM00487">
    <property type="entry name" value="DEXDc"/>
    <property type="match status" value="1"/>
</dbReference>
<dbReference type="InterPro" id="IPR011545">
    <property type="entry name" value="DEAD/DEAH_box_helicase_dom"/>
</dbReference>
<dbReference type="GO" id="GO:0016787">
    <property type="term" value="F:hydrolase activity"/>
    <property type="evidence" value="ECO:0007669"/>
    <property type="project" value="UniProtKB-KW"/>
</dbReference>
<dbReference type="InterPro" id="IPR014001">
    <property type="entry name" value="Helicase_ATP-bd"/>
</dbReference>
<dbReference type="GO" id="GO:0004386">
    <property type="term" value="F:helicase activity"/>
    <property type="evidence" value="ECO:0007669"/>
    <property type="project" value="UniProtKB-KW"/>
</dbReference>
<protein>
    <submittedName>
        <fullName evidence="7">RNA helicase</fullName>
    </submittedName>
</protein>
<evidence type="ECO:0000313" key="7">
    <source>
        <dbReference type="EMBL" id="RLE47366.1"/>
    </source>
</evidence>
<dbReference type="PROSITE" id="PS51192">
    <property type="entry name" value="HELICASE_ATP_BIND_1"/>
    <property type="match status" value="1"/>
</dbReference>
<dbReference type="GO" id="GO:0003676">
    <property type="term" value="F:nucleic acid binding"/>
    <property type="evidence" value="ECO:0007669"/>
    <property type="project" value="InterPro"/>
</dbReference>
<keyword evidence="3 7" id="KW-0347">Helicase</keyword>
<sequence>MKIVELPISDEAKELLQREGFRELYPPQELAVKSGLLEGENSVVASPTASGKTLIAMLAAIKHFSEKVGKTIYLTPLRALASEKYREFKLMEKLGAKVRISTGDYDTPGYELRDADVIVTTNEKMDSLLRHNSPWIKESSLIVADEIHLIGFEDRGPTLEVLITRLLHEIPNAQILALSATVSNAYEIAEWLDAKVIDIDWRPVPLKEGVFFQHKIYFANGEVSRVKRLTGSPRIDLVLDEIMNGGQAIAFMRTRTDAVKAAIRIAEAIKENPLIRRSLNETELKKLSDRVLVEGERTQLSDILSSLIKFGVAFHHAGLSSIHRSLIEDAFREGKLKALTATPTLAAGVNLPSRRVIITYLSRYSMGFSQPLSVFEYKQMAGRAGRPRYDEYG</sequence>
<dbReference type="InterPro" id="IPR050474">
    <property type="entry name" value="Hel308_SKI2-like"/>
</dbReference>
<dbReference type="PANTHER" id="PTHR47961:SF10">
    <property type="entry name" value="ATP-DEPENDENT DNA HELICASE HEL308"/>
    <property type="match status" value="1"/>
</dbReference>
<dbReference type="AlphaFoldDB" id="A0A497EKV7"/>
<evidence type="ECO:0000313" key="8">
    <source>
        <dbReference type="Proteomes" id="UP000278475"/>
    </source>
</evidence>
<gene>
    <name evidence="7" type="ORF">DRJ31_08950</name>
</gene>
<evidence type="ECO:0000256" key="1">
    <source>
        <dbReference type="ARBA" id="ARBA00022741"/>
    </source>
</evidence>
<dbReference type="GO" id="GO:0005524">
    <property type="term" value="F:ATP binding"/>
    <property type="evidence" value="ECO:0007669"/>
    <property type="project" value="UniProtKB-KW"/>
</dbReference>
<dbReference type="CDD" id="cd18028">
    <property type="entry name" value="DEXHc_archSki2"/>
    <property type="match status" value="1"/>
</dbReference>
<evidence type="ECO:0000259" key="5">
    <source>
        <dbReference type="PROSITE" id="PS51192"/>
    </source>
</evidence>
<keyword evidence="4" id="KW-0067">ATP-binding</keyword>